<keyword evidence="5 9" id="KW-0255">Endonuclease</keyword>
<dbReference type="EC" id="3.1.-.-" evidence="9"/>
<dbReference type="GO" id="GO:0046872">
    <property type="term" value="F:metal ion binding"/>
    <property type="evidence" value="ECO:0007669"/>
    <property type="project" value="UniProtKB-KW"/>
</dbReference>
<comment type="cofactor">
    <cofactor evidence="1">
        <name>Mg(2+)</name>
        <dbReference type="ChEBI" id="CHEBI:18420"/>
    </cofactor>
</comment>
<keyword evidence="7" id="KW-0460">Magnesium</keyword>
<evidence type="ECO:0000313" key="10">
    <source>
        <dbReference type="EMBL" id="KRM84095.1"/>
    </source>
</evidence>
<evidence type="ECO:0000256" key="6">
    <source>
        <dbReference type="ARBA" id="ARBA00022801"/>
    </source>
</evidence>
<dbReference type="Pfam" id="PF09827">
    <property type="entry name" value="CRISPR_Cas2"/>
    <property type="match status" value="1"/>
</dbReference>
<dbReference type="AlphaFoldDB" id="A0A0R2BXF4"/>
<dbReference type="GO" id="GO:0016787">
    <property type="term" value="F:hydrolase activity"/>
    <property type="evidence" value="ECO:0007669"/>
    <property type="project" value="UniProtKB-KW"/>
</dbReference>
<keyword evidence="11" id="KW-1185">Reference proteome</keyword>
<comment type="caution">
    <text evidence="9">Lacks conserved residue(s) required for the propagation of feature annotation.</text>
</comment>
<evidence type="ECO:0000256" key="4">
    <source>
        <dbReference type="ARBA" id="ARBA00022723"/>
    </source>
</evidence>
<dbReference type="Proteomes" id="UP000051576">
    <property type="component" value="Unassembled WGS sequence"/>
</dbReference>
<organism evidence="10 11">
    <name type="scientific">Liquorilactobacillus vini DSM 20605</name>
    <dbReference type="NCBI Taxonomy" id="1133569"/>
    <lineage>
        <taxon>Bacteria</taxon>
        <taxon>Bacillati</taxon>
        <taxon>Bacillota</taxon>
        <taxon>Bacilli</taxon>
        <taxon>Lactobacillales</taxon>
        <taxon>Lactobacillaceae</taxon>
        <taxon>Liquorilactobacillus</taxon>
    </lineage>
</organism>
<dbReference type="GO" id="GO:0043571">
    <property type="term" value="P:maintenance of CRISPR repeat elements"/>
    <property type="evidence" value="ECO:0007669"/>
    <property type="project" value="UniProtKB-UniRule"/>
</dbReference>
<dbReference type="NCBIfam" id="TIGR01573">
    <property type="entry name" value="cas2"/>
    <property type="match status" value="1"/>
</dbReference>
<evidence type="ECO:0000256" key="9">
    <source>
        <dbReference type="HAMAP-Rule" id="MF_01471"/>
    </source>
</evidence>
<proteinExistence type="inferred from homology"/>
<evidence type="ECO:0000313" key="11">
    <source>
        <dbReference type="Proteomes" id="UP000051576"/>
    </source>
</evidence>
<dbReference type="GO" id="GO:0004521">
    <property type="term" value="F:RNA endonuclease activity"/>
    <property type="evidence" value="ECO:0007669"/>
    <property type="project" value="InterPro"/>
</dbReference>
<keyword evidence="8 9" id="KW-0051">Antiviral defense</keyword>
<reference evidence="10 11" key="1">
    <citation type="journal article" date="2015" name="Genome Announc.">
        <title>Expanding the biotechnology potential of lactobacilli through comparative genomics of 213 strains and associated genera.</title>
        <authorList>
            <person name="Sun Z."/>
            <person name="Harris H.M."/>
            <person name="McCann A."/>
            <person name="Guo C."/>
            <person name="Argimon S."/>
            <person name="Zhang W."/>
            <person name="Yang X."/>
            <person name="Jeffery I.B."/>
            <person name="Cooney J.C."/>
            <person name="Kagawa T.F."/>
            <person name="Liu W."/>
            <person name="Song Y."/>
            <person name="Salvetti E."/>
            <person name="Wrobel A."/>
            <person name="Rasinkangas P."/>
            <person name="Parkhill J."/>
            <person name="Rea M.C."/>
            <person name="O'Sullivan O."/>
            <person name="Ritari J."/>
            <person name="Douillard F.P."/>
            <person name="Paul Ross R."/>
            <person name="Yang R."/>
            <person name="Briner A.E."/>
            <person name="Felis G.E."/>
            <person name="de Vos W.M."/>
            <person name="Barrangou R."/>
            <person name="Klaenhammer T.R."/>
            <person name="Caufield P.W."/>
            <person name="Cui Y."/>
            <person name="Zhang H."/>
            <person name="O'Toole P.W."/>
        </authorList>
    </citation>
    <scope>NUCLEOTIDE SEQUENCE [LARGE SCALE GENOMIC DNA]</scope>
    <source>
        <strain evidence="10 11">DSM 20605</strain>
    </source>
</reference>
<keyword evidence="4" id="KW-0479">Metal-binding</keyword>
<evidence type="ECO:0000256" key="5">
    <source>
        <dbReference type="ARBA" id="ARBA00022759"/>
    </source>
</evidence>
<dbReference type="InterPro" id="IPR019199">
    <property type="entry name" value="Virulence_VapD/CRISPR_Cas2"/>
</dbReference>
<accession>A0A0R2BXF4</accession>
<evidence type="ECO:0000256" key="3">
    <source>
        <dbReference type="ARBA" id="ARBA00022722"/>
    </source>
</evidence>
<protein>
    <recommendedName>
        <fullName evidence="9">CRISPR-associated endoribonuclease Cas2</fullName>
        <ecNumber evidence="9">3.1.-.-</ecNumber>
    </recommendedName>
</protein>
<evidence type="ECO:0000256" key="1">
    <source>
        <dbReference type="ARBA" id="ARBA00001946"/>
    </source>
</evidence>
<dbReference type="GO" id="GO:0051607">
    <property type="term" value="P:defense response to virus"/>
    <property type="evidence" value="ECO:0007669"/>
    <property type="project" value="UniProtKB-UniRule"/>
</dbReference>
<dbReference type="HAMAP" id="MF_01471">
    <property type="entry name" value="Cas2"/>
    <property type="match status" value="1"/>
</dbReference>
<evidence type="ECO:0000256" key="8">
    <source>
        <dbReference type="ARBA" id="ARBA00023118"/>
    </source>
</evidence>
<comment type="similarity">
    <text evidence="2 9">Belongs to the CRISPR-associated endoribonuclease Cas2 protein family.</text>
</comment>
<name>A0A0R2BXF4_9LACO</name>
<dbReference type="InterPro" id="IPR021127">
    <property type="entry name" value="CRISPR_associated_Cas2"/>
</dbReference>
<keyword evidence="3 9" id="KW-0540">Nuclease</keyword>
<evidence type="ECO:0000256" key="7">
    <source>
        <dbReference type="ARBA" id="ARBA00022842"/>
    </source>
</evidence>
<dbReference type="STRING" id="1133569.FD21_GL002171"/>
<evidence type="ECO:0000256" key="2">
    <source>
        <dbReference type="ARBA" id="ARBA00009959"/>
    </source>
</evidence>
<comment type="caution">
    <text evidence="10">The sequence shown here is derived from an EMBL/GenBank/DDBJ whole genome shotgun (WGS) entry which is preliminary data.</text>
</comment>
<dbReference type="EMBL" id="AYYX01000095">
    <property type="protein sequence ID" value="KRM84095.1"/>
    <property type="molecule type" value="Genomic_DNA"/>
</dbReference>
<sequence length="97" mass="11429">MFDLPVETSKQKRDYRIFRKSLIENGFSMLQYSVYYRIVPNRSAGKKFESILERRLPAAGEVRLLYISEKQFEDMKLLVGQRSKQEKVVGIQKLVVI</sequence>
<gene>
    <name evidence="9" type="primary">cas2</name>
    <name evidence="10" type="ORF">FD21_GL002171</name>
</gene>
<keyword evidence="6 9" id="KW-0378">Hydrolase</keyword>
<dbReference type="PATRIC" id="fig|1133569.4.peg.2338"/>
<dbReference type="eggNOG" id="COG3512">
    <property type="taxonomic scope" value="Bacteria"/>
</dbReference>
<dbReference type="SUPFAM" id="SSF143430">
    <property type="entry name" value="TTP0101/SSO1404-like"/>
    <property type="match status" value="1"/>
</dbReference>
<comment type="subunit">
    <text evidence="9">Homodimer, forms a heterotetramer with a Cas1 homodimer.</text>
</comment>
<comment type="function">
    <text evidence="9">CRISPR (clustered regularly interspaced short palindromic repeat), is an adaptive immune system that provides protection against mobile genetic elements (viruses, transposable elements and conjugative plasmids). CRISPR clusters contain sequences complementary to antecedent mobile elements and target invading nucleic acids. CRISPR clusters are transcribed and processed into CRISPR RNA (crRNA). Functions as a ssRNA-specific endoribonuclease. Involved in the integration of spacer DNA into the CRISPR cassette.</text>
</comment>